<name>A0A8K0NF41_9HYPO</name>
<protein>
    <submittedName>
        <fullName evidence="1">Uncharacterized protein</fullName>
    </submittedName>
</protein>
<evidence type="ECO:0000313" key="1">
    <source>
        <dbReference type="EMBL" id="KAG5916843.1"/>
    </source>
</evidence>
<comment type="caution">
    <text evidence="1">The sequence shown here is derived from an EMBL/GenBank/DDBJ whole genome shotgun (WGS) entry which is preliminary data.</text>
</comment>
<dbReference type="AlphaFoldDB" id="A0A8K0NF41"/>
<accession>A0A8K0NF41</accession>
<dbReference type="OrthoDB" id="4955360at2759"/>
<sequence>MAYYFQTPIFTVPVAAPQPVAAIPYTVVQPAVFTVQAQPSPSSVVYVLPVQQVSADTSTSSSTAIAQTDAISHVPARRPTLRIVFYGYSRATTSSEGTTSPAPGPMWRRAIDHSFPDRPTLASFASEIPRLAVRAGVPSTSMRWRAVKIYVMYANTNGGVEIDERIGPVPNNNVLRTIEVPNQSGGGASGNGAAVQQGAWNVEMERWEAGQVVLYGFVCMEGGE</sequence>
<gene>
    <name evidence="1" type="ORF">E4U42_007474</name>
</gene>
<organism evidence="1 2">
    <name type="scientific">Claviceps africana</name>
    <dbReference type="NCBI Taxonomy" id="83212"/>
    <lineage>
        <taxon>Eukaryota</taxon>
        <taxon>Fungi</taxon>
        <taxon>Dikarya</taxon>
        <taxon>Ascomycota</taxon>
        <taxon>Pezizomycotina</taxon>
        <taxon>Sordariomycetes</taxon>
        <taxon>Hypocreomycetidae</taxon>
        <taxon>Hypocreales</taxon>
        <taxon>Clavicipitaceae</taxon>
        <taxon>Claviceps</taxon>
    </lineage>
</organism>
<proteinExistence type="predicted"/>
<evidence type="ECO:0000313" key="2">
    <source>
        <dbReference type="Proteomes" id="UP000811619"/>
    </source>
</evidence>
<dbReference type="Proteomes" id="UP000811619">
    <property type="component" value="Unassembled WGS sequence"/>
</dbReference>
<dbReference type="EMBL" id="SRPY01000858">
    <property type="protein sequence ID" value="KAG5916843.1"/>
    <property type="molecule type" value="Genomic_DNA"/>
</dbReference>
<reference evidence="1" key="1">
    <citation type="journal article" date="2020" name="bioRxiv">
        <title>Whole genome comparisons of ergot fungi reveals the divergence and evolution of species within the genus Claviceps are the result of varying mechanisms driving genome evolution and host range expansion.</title>
        <authorList>
            <person name="Wyka S.A."/>
            <person name="Mondo S.J."/>
            <person name="Liu M."/>
            <person name="Dettman J."/>
            <person name="Nalam V."/>
            <person name="Broders K.D."/>
        </authorList>
    </citation>
    <scope>NUCLEOTIDE SEQUENCE</scope>
    <source>
        <strain evidence="1">CCC 489</strain>
    </source>
</reference>
<keyword evidence="2" id="KW-1185">Reference proteome</keyword>